<dbReference type="GO" id="GO:0016158">
    <property type="term" value="F:inositol hexakisphosphate 3-phosphatase activity"/>
    <property type="evidence" value="ECO:0007669"/>
    <property type="project" value="InterPro"/>
</dbReference>
<gene>
    <name evidence="2" type="ORF">B273_0034</name>
</gene>
<dbReference type="Proteomes" id="UP000010310">
    <property type="component" value="Unassembled WGS sequence"/>
</dbReference>
<dbReference type="PROSITE" id="PS51257">
    <property type="entry name" value="PROKAR_LIPOPROTEIN"/>
    <property type="match status" value="1"/>
</dbReference>
<evidence type="ECO:0000313" key="3">
    <source>
        <dbReference type="Proteomes" id="UP000010310"/>
    </source>
</evidence>
<dbReference type="SUPFAM" id="SSF50956">
    <property type="entry name" value="Thermostable phytase (3-phytase)"/>
    <property type="match status" value="1"/>
</dbReference>
<dbReference type="InterPro" id="IPR011042">
    <property type="entry name" value="6-blade_b-propeller_TolB-like"/>
</dbReference>
<protein>
    <submittedName>
        <fullName evidence="2">Putative 3-phytase</fullName>
    </submittedName>
</protein>
<organism evidence="2 3">
    <name type="scientific">SAR86 cluster bacterium SAR86E</name>
    <dbReference type="NCBI Taxonomy" id="1208365"/>
    <lineage>
        <taxon>Bacteria</taxon>
        <taxon>Pseudomonadati</taxon>
        <taxon>Pseudomonadota</taxon>
        <taxon>Gammaproteobacteria</taxon>
        <taxon>SAR86 cluster</taxon>
    </lineage>
</organism>
<dbReference type="Pfam" id="PF02333">
    <property type="entry name" value="Phytase"/>
    <property type="match status" value="2"/>
</dbReference>
<keyword evidence="3" id="KW-1185">Reference proteome</keyword>
<dbReference type="EMBL" id="AMWX01000001">
    <property type="protein sequence ID" value="EKO37288.1"/>
    <property type="molecule type" value="Genomic_DNA"/>
</dbReference>
<accession>K6H468</accession>
<name>K6H468_9GAMM</name>
<reference evidence="2 3" key="1">
    <citation type="submission" date="2012-09" db="EMBL/GenBank/DDBJ databases">
        <authorList>
            <person name="Dupont C.L."/>
            <person name="Rusch D.B."/>
            <person name="Lombardo M.-J."/>
            <person name="Novotny M."/>
            <person name="Yee-Greenbaum J."/>
            <person name="Laskin R."/>
        </authorList>
    </citation>
    <scope>NUCLEOTIDE SEQUENCE [LARGE SCALE GENOMIC DNA]</scope>
    <source>
        <strain evidence="2">SAR86E</strain>
    </source>
</reference>
<evidence type="ECO:0000259" key="1">
    <source>
        <dbReference type="PROSITE" id="PS51662"/>
    </source>
</evidence>
<sequence length="348" mass="38784">MSKFIKLSLILNIFFFVGCSDNSSIIAIAETEPVTTSGDAADDPAIVINYNNPQQSIILGTDKRAGVYAYDLSGKKISYAALGEINNIDVRQVDNKIYVAASNRTAKSIEFWEFNQQEFFNNLPQSDNLFDIAARSMTIPTNIDVYGICAGLIDEVPIVFITEDKGPRVEFWVPQTRTLIGTFSNGGESEGCVFDDENKTVFISEEEVNGVLKAYNLNNEFPFEIPFIVDSREGNIGGDPEGLTIYKTSEKEGYILLSSQGDNKYNVYNRTYPHEFITSFTIDDDPKGIDGTSETDGIDVTNYNLRGKFSKGLMVAQDGYNYDGEEMKNQNFKIVSFKPILKSINKSK</sequence>
<feature type="domain" description="BPP" evidence="1">
    <location>
        <begin position="15"/>
        <end position="344"/>
    </location>
</feature>
<dbReference type="PROSITE" id="PS51662">
    <property type="entry name" value="BP_PHYTASE"/>
    <property type="match status" value="1"/>
</dbReference>
<dbReference type="InterPro" id="IPR003431">
    <property type="entry name" value="B-propeller_Phytase"/>
</dbReference>
<comment type="caution">
    <text evidence="2">The sequence shown here is derived from an EMBL/GenBank/DDBJ whole genome shotgun (WGS) entry which is preliminary data.</text>
</comment>
<proteinExistence type="predicted"/>
<dbReference type="AlphaFoldDB" id="K6H468"/>
<evidence type="ECO:0000313" key="2">
    <source>
        <dbReference type="EMBL" id="EKO37288.1"/>
    </source>
</evidence>
<dbReference type="Gene3D" id="2.120.10.30">
    <property type="entry name" value="TolB, C-terminal domain"/>
    <property type="match status" value="1"/>
</dbReference>
<dbReference type="STRING" id="1208365.B273_0034"/>